<proteinExistence type="predicted"/>
<evidence type="ECO:0000313" key="1">
    <source>
        <dbReference type="EMBL" id="BBA35336.1"/>
    </source>
</evidence>
<dbReference type="GO" id="GO:0018493">
    <property type="term" value="F:formylmethanofuran dehydrogenase activity"/>
    <property type="evidence" value="ECO:0007669"/>
    <property type="project" value="InterPro"/>
</dbReference>
<keyword evidence="2" id="KW-1185">Reference proteome</keyword>
<sequence>MTESTQTRVFENVPSPFCGIASDDLKIEVDGQQVRILENGDAVTTPGFEQAVGDTVPRIAGEPATLDQATARAAEILKSARLPVFSGFGTDVHETRAALSLIDRCRGVFDQMRAEGGLRNLLVLADSGWMATTLGELKNRVDVLVSFGTDIELNFPRFFERFVWNRETLFEGGTAKREIIFIGRAPAGQAATAPDGRQPKVIPCAPEHLPDVAATLSALAKGAQLQAEQIAGIPVTELRSLVDRLRQAKYSVVTWAAGQLTFPNADLTVQQLCQMVATLNKETRVAALPLGGQDGDRTASQVCAWISGYPTRVSYARGYPEYDPYHNGTARLLASGEADALFWVSSLSPTPPPASSVPTVVIGRSGMRFESEPEVFIPVGVPGIDFAGHMFRCDNVVAMPLYQLRESGLFKASDVLRAIEQALASNA</sequence>
<dbReference type="EMBL" id="AP017928">
    <property type="protein sequence ID" value="BBA35336.1"/>
    <property type="molecule type" value="Genomic_DNA"/>
</dbReference>
<accession>A0A250KUX5</accession>
<evidence type="ECO:0000313" key="2">
    <source>
        <dbReference type="Proteomes" id="UP000266313"/>
    </source>
</evidence>
<dbReference type="GO" id="GO:0015948">
    <property type="term" value="P:methanogenesis"/>
    <property type="evidence" value="ECO:0007669"/>
    <property type="project" value="InterPro"/>
</dbReference>
<dbReference type="SUPFAM" id="SSF53706">
    <property type="entry name" value="Formate dehydrogenase/DMSO reductase, domains 1-3"/>
    <property type="match status" value="1"/>
</dbReference>
<reference evidence="1 2" key="1">
    <citation type="submission" date="2016-12" db="EMBL/GenBank/DDBJ databases">
        <title>Genome sequencing of Methylocaldum marinum.</title>
        <authorList>
            <person name="Takeuchi M."/>
            <person name="Kamagata Y."/>
            <person name="Hiraoka S."/>
            <person name="Oshima K."/>
            <person name="Hattori M."/>
            <person name="Iwasaki W."/>
        </authorList>
    </citation>
    <scope>NUCLEOTIDE SEQUENCE [LARGE SCALE GENOMIC DNA]</scope>
    <source>
        <strain evidence="1 2">S8</strain>
    </source>
</reference>
<organism evidence="1 2">
    <name type="scientific">Methylocaldum marinum</name>
    <dbReference type="NCBI Taxonomy" id="1432792"/>
    <lineage>
        <taxon>Bacteria</taxon>
        <taxon>Pseudomonadati</taxon>
        <taxon>Pseudomonadota</taxon>
        <taxon>Gammaproteobacteria</taxon>
        <taxon>Methylococcales</taxon>
        <taxon>Methylococcaceae</taxon>
        <taxon>Methylocaldum</taxon>
    </lineage>
</organism>
<dbReference type="NCBIfam" id="TIGR03129">
    <property type="entry name" value="one_C_dehyd_B"/>
    <property type="match status" value="1"/>
</dbReference>
<dbReference type="CDD" id="cd02761">
    <property type="entry name" value="MopB_FmdB-FwdB"/>
    <property type="match status" value="1"/>
</dbReference>
<name>A0A250KUX5_9GAMM</name>
<dbReference type="KEGG" id="mmai:sS8_3398"/>
<protein>
    <submittedName>
        <fullName evidence="1">Formylmethanofuran dehydrogenase</fullName>
    </submittedName>
</protein>
<dbReference type="InterPro" id="IPR016457">
    <property type="entry name" value="Formylmethanofuran_DH_bsu"/>
</dbReference>
<dbReference type="RefSeq" id="WP_119630558.1">
    <property type="nucleotide sequence ID" value="NZ_AP017928.1"/>
</dbReference>
<gene>
    <name evidence="1" type="ORF">sS8_3398</name>
</gene>
<dbReference type="OrthoDB" id="240576at2"/>
<dbReference type="AlphaFoldDB" id="A0A250KUX5"/>
<dbReference type="Proteomes" id="UP000266313">
    <property type="component" value="Chromosome"/>
</dbReference>